<gene>
    <name evidence="2" type="ORF">A2729_01960</name>
</gene>
<protein>
    <recommendedName>
        <fullName evidence="1">Endonuclease/exonuclease/phosphatase domain-containing protein</fullName>
    </recommendedName>
</protein>
<dbReference type="SUPFAM" id="SSF56219">
    <property type="entry name" value="DNase I-like"/>
    <property type="match status" value="1"/>
</dbReference>
<sequence>MRILLYNIDHGGKDGNNLFGRWPKLIQIFKDLRPDMAVILEAWNWRATFELKSFAKKTNFKYYFLSPSNTKHHLGLLTNIQPKKIIKYKNNFHHSVLRADFKNFTIFGIHLNSKNETKRIIEAKKIIGLTKKTKSPIVLGDFNSLSPQDDYNDKELFIELKRKKIDKFGKEKLEKKVIKKFITAGLIDAFKAFHPEKKIYYSVPTKNCRDINHLTKLRLDYAFVDQTIIDQVNKIKIIKNQTTDWASDHYPLILELS</sequence>
<comment type="caution">
    <text evidence="2">The sequence shown here is derived from an EMBL/GenBank/DDBJ whole genome shotgun (WGS) entry which is preliminary data.</text>
</comment>
<dbReference type="Proteomes" id="UP000178930">
    <property type="component" value="Unassembled WGS sequence"/>
</dbReference>
<proteinExistence type="predicted"/>
<dbReference type="InterPro" id="IPR005135">
    <property type="entry name" value="Endo/exonuclease/phosphatase"/>
</dbReference>
<feature type="domain" description="Endonuclease/exonuclease/phosphatase" evidence="1">
    <location>
        <begin position="6"/>
        <end position="249"/>
    </location>
</feature>
<dbReference type="AlphaFoldDB" id="A0A1G1XZY3"/>
<evidence type="ECO:0000313" key="2">
    <source>
        <dbReference type="EMBL" id="OGY45531.1"/>
    </source>
</evidence>
<dbReference type="InterPro" id="IPR036691">
    <property type="entry name" value="Endo/exonu/phosph_ase_sf"/>
</dbReference>
<dbReference type="GO" id="GO:0003824">
    <property type="term" value="F:catalytic activity"/>
    <property type="evidence" value="ECO:0007669"/>
    <property type="project" value="InterPro"/>
</dbReference>
<dbReference type="EMBL" id="MHIB01000002">
    <property type="protein sequence ID" value="OGY45531.1"/>
    <property type="molecule type" value="Genomic_DNA"/>
</dbReference>
<reference evidence="2 3" key="1">
    <citation type="journal article" date="2016" name="Nat. Commun.">
        <title>Thousands of microbial genomes shed light on interconnected biogeochemical processes in an aquifer system.</title>
        <authorList>
            <person name="Anantharaman K."/>
            <person name="Brown C.T."/>
            <person name="Hug L.A."/>
            <person name="Sharon I."/>
            <person name="Castelle C.J."/>
            <person name="Probst A.J."/>
            <person name="Thomas B.C."/>
            <person name="Singh A."/>
            <person name="Wilkins M.J."/>
            <person name="Karaoz U."/>
            <person name="Brodie E.L."/>
            <person name="Williams K.H."/>
            <person name="Hubbard S.S."/>
            <person name="Banfield J.F."/>
        </authorList>
    </citation>
    <scope>NUCLEOTIDE SEQUENCE [LARGE SCALE GENOMIC DNA]</scope>
</reference>
<name>A0A1G1XZY3_9BACT</name>
<dbReference type="Gene3D" id="3.60.10.10">
    <property type="entry name" value="Endonuclease/exonuclease/phosphatase"/>
    <property type="match status" value="1"/>
</dbReference>
<evidence type="ECO:0000313" key="3">
    <source>
        <dbReference type="Proteomes" id="UP000178930"/>
    </source>
</evidence>
<dbReference type="STRING" id="1797532.A2729_01960"/>
<evidence type="ECO:0000259" key="1">
    <source>
        <dbReference type="Pfam" id="PF03372"/>
    </source>
</evidence>
<accession>A0A1G1XZY3</accession>
<organism evidence="2 3">
    <name type="scientific">Candidatus Buchananbacteria bacterium RIFCSPHIGHO2_01_FULL_39_14</name>
    <dbReference type="NCBI Taxonomy" id="1797532"/>
    <lineage>
        <taxon>Bacteria</taxon>
        <taxon>Candidatus Buchananiibacteriota</taxon>
    </lineage>
</organism>
<dbReference type="Pfam" id="PF03372">
    <property type="entry name" value="Exo_endo_phos"/>
    <property type="match status" value="1"/>
</dbReference>